<dbReference type="GO" id="GO:0000976">
    <property type="term" value="F:transcription cis-regulatory region binding"/>
    <property type="evidence" value="ECO:0007669"/>
    <property type="project" value="TreeGrafter"/>
</dbReference>
<dbReference type="Pfam" id="PF00816">
    <property type="entry name" value="Histone_HNS"/>
    <property type="match status" value="1"/>
</dbReference>
<dbReference type="PANTHER" id="PTHR38097">
    <property type="match status" value="1"/>
</dbReference>
<evidence type="ECO:0000313" key="7">
    <source>
        <dbReference type="EMBL" id="MCX5567472.1"/>
    </source>
</evidence>
<dbReference type="InterPro" id="IPR037150">
    <property type="entry name" value="H-NS_C_dom_sf"/>
</dbReference>
<evidence type="ECO:0000256" key="1">
    <source>
        <dbReference type="ARBA" id="ARBA00004453"/>
    </source>
</evidence>
<keyword evidence="5" id="KW-0175">Coiled coil</keyword>
<dbReference type="Proteomes" id="UP001208074">
    <property type="component" value="Unassembled WGS sequence"/>
</dbReference>
<dbReference type="RefSeq" id="WP_080655587.1">
    <property type="nucleotide sequence ID" value="NZ_JAPKNB010000022.1"/>
</dbReference>
<evidence type="ECO:0000256" key="5">
    <source>
        <dbReference type="SAM" id="Coils"/>
    </source>
</evidence>
<dbReference type="GO" id="GO:0032993">
    <property type="term" value="C:protein-DNA complex"/>
    <property type="evidence" value="ECO:0007669"/>
    <property type="project" value="TreeGrafter"/>
</dbReference>
<comment type="caution">
    <text evidence="7">The sequence shown here is derived from an EMBL/GenBank/DDBJ whole genome shotgun (WGS) entry which is preliminary data.</text>
</comment>
<dbReference type="GO" id="GO:0005829">
    <property type="term" value="C:cytosol"/>
    <property type="evidence" value="ECO:0007669"/>
    <property type="project" value="TreeGrafter"/>
</dbReference>
<keyword evidence="4" id="KW-0238">DNA-binding</keyword>
<gene>
    <name evidence="7" type="ORF">OSH02_19030</name>
</gene>
<dbReference type="InterPro" id="IPR027444">
    <property type="entry name" value="H-NS_C_dom"/>
</dbReference>
<keyword evidence="3" id="KW-0963">Cytoplasm</keyword>
<comment type="similarity">
    <text evidence="2">Belongs to the histone-like protein H-NS family.</text>
</comment>
<evidence type="ECO:0000313" key="8">
    <source>
        <dbReference type="Proteomes" id="UP001208074"/>
    </source>
</evidence>
<feature type="coiled-coil region" evidence="5">
    <location>
        <begin position="1"/>
        <end position="28"/>
    </location>
</feature>
<dbReference type="EMBL" id="JAPKNB010000022">
    <property type="protein sequence ID" value="MCX5567472.1"/>
    <property type="molecule type" value="Genomic_DNA"/>
</dbReference>
<dbReference type="PANTHER" id="PTHR38097:SF2">
    <property type="entry name" value="DNA-BINDING PROTEIN STPA"/>
    <property type="match status" value="1"/>
</dbReference>
<dbReference type="SMART" id="SM00528">
    <property type="entry name" value="HNS"/>
    <property type="match status" value="1"/>
</dbReference>
<proteinExistence type="inferred from homology"/>
<evidence type="ECO:0000256" key="3">
    <source>
        <dbReference type="ARBA" id="ARBA00022490"/>
    </source>
</evidence>
<dbReference type="Gene3D" id="4.10.430.10">
    <property type="entry name" value="Histone-like protein H-NS, C-terminal domain"/>
    <property type="match status" value="1"/>
</dbReference>
<evidence type="ECO:0000256" key="2">
    <source>
        <dbReference type="ARBA" id="ARBA00010610"/>
    </source>
</evidence>
<dbReference type="SUPFAM" id="SSF81273">
    <property type="entry name" value="H-NS histone-like proteins"/>
    <property type="match status" value="1"/>
</dbReference>
<protein>
    <submittedName>
        <fullName evidence="7">H-NS histone family protein</fullName>
    </submittedName>
</protein>
<comment type="subcellular location">
    <subcellularLocation>
        <location evidence="1">Cytoplasm</location>
        <location evidence="1">Nucleoid</location>
    </subcellularLocation>
</comment>
<sequence length="106" mass="12272">MRKELNSISEIKKEIARLQRDADKLKQKTRSKVVSDILRSMKENDLSPEDIAQAFHNPPLKTKAVSTIRYRHPDGHTWTGRGRTPTWIKQIESEGRSRDDFAVSNE</sequence>
<feature type="domain" description="DNA-binding protein H-NS-like C-terminal" evidence="6">
    <location>
        <begin position="60"/>
        <end position="103"/>
    </location>
</feature>
<name>A0AAW5W527_9BURK</name>
<reference evidence="7" key="1">
    <citation type="submission" date="2022-11" db="EMBL/GenBank/DDBJ databases">
        <title>Biodiversity and phylogenetic relationships of bacteria.</title>
        <authorList>
            <person name="Machado R.A.R."/>
            <person name="Bhat A."/>
            <person name="Loulou A."/>
            <person name="Kallel S."/>
        </authorList>
    </citation>
    <scope>NUCLEOTIDE SEQUENCE</scope>
    <source>
        <strain evidence="7">DSM 16503</strain>
    </source>
</reference>
<dbReference type="AlphaFoldDB" id="A0AAW5W527"/>
<evidence type="ECO:0000256" key="4">
    <source>
        <dbReference type="ARBA" id="ARBA00023125"/>
    </source>
</evidence>
<dbReference type="GO" id="GO:0003680">
    <property type="term" value="F:minor groove of adenine-thymine-rich DNA binding"/>
    <property type="evidence" value="ECO:0007669"/>
    <property type="project" value="TreeGrafter"/>
</dbReference>
<accession>A0AAW5W527</accession>
<dbReference type="GO" id="GO:0001217">
    <property type="term" value="F:DNA-binding transcription repressor activity"/>
    <property type="evidence" value="ECO:0007669"/>
    <property type="project" value="TreeGrafter"/>
</dbReference>
<evidence type="ECO:0000259" key="6">
    <source>
        <dbReference type="SMART" id="SM00528"/>
    </source>
</evidence>
<dbReference type="GO" id="GO:0003681">
    <property type="term" value="F:bent DNA binding"/>
    <property type="evidence" value="ECO:0007669"/>
    <property type="project" value="TreeGrafter"/>
</dbReference>
<dbReference type="GO" id="GO:0009295">
    <property type="term" value="C:nucleoid"/>
    <property type="evidence" value="ECO:0007669"/>
    <property type="project" value="UniProtKB-SubCell"/>
</dbReference>
<organism evidence="7 8">
    <name type="scientific">Alcaligenes phenolicus</name>
    <dbReference type="NCBI Taxonomy" id="232846"/>
    <lineage>
        <taxon>Bacteria</taxon>
        <taxon>Pseudomonadati</taxon>
        <taxon>Pseudomonadota</taxon>
        <taxon>Betaproteobacteria</taxon>
        <taxon>Burkholderiales</taxon>
        <taxon>Alcaligenaceae</taxon>
        <taxon>Alcaligenes</taxon>
    </lineage>
</organism>